<sequence length="434" mass="46601">MLSFPMNRRSRDCDGSTRRDFLKVGALGLGALSLPELLRARAQAAAAGQSVKNTSVIWLWLSGGPTHVETFDPKMTAPSEYRSTTGEVATPIPGVTLGGTFPEMAKVADKMAFVRSFAHTNSGHGGGTHYVMTGYDDRSIDNGGLPSRPSIGSILSRSRGANNPETGMPTYVRMNGIGADGPAFLGAAFSPFDPGGQARRNMSLVVDRTRLDDRRSLLAGIDSANREADRSRLMEGLDDFEKQAFNLVLSRSQQAFDLKYEDPRTVDRYGPGLGQQLLTARRLCEAGCGFVTVNYGGWDMHGQIANAMNTRAPQLDHAVAALVEDMSQSGLDENVLLVISGEFGRTPKVNGNMGRDHWAPLSTLALAGGGLKMGQVVGESAAKLDVPKSTPIGPQDLMATVFDVLGLDRRAQFINQAGRPVYMVEDGRPIEELV</sequence>
<accession>A0A518DPB5</accession>
<dbReference type="PANTHER" id="PTHR43737:SF1">
    <property type="entry name" value="DUF1501 DOMAIN-CONTAINING PROTEIN"/>
    <property type="match status" value="1"/>
</dbReference>
<dbReference type="OrthoDB" id="243744at2"/>
<dbReference type="EMBL" id="CP036433">
    <property type="protein sequence ID" value="QDU93687.1"/>
    <property type="molecule type" value="Genomic_DNA"/>
</dbReference>
<organism evidence="1 2">
    <name type="scientific">Lignipirellula cremea</name>
    <dbReference type="NCBI Taxonomy" id="2528010"/>
    <lineage>
        <taxon>Bacteria</taxon>
        <taxon>Pseudomonadati</taxon>
        <taxon>Planctomycetota</taxon>
        <taxon>Planctomycetia</taxon>
        <taxon>Pirellulales</taxon>
        <taxon>Pirellulaceae</taxon>
        <taxon>Lignipirellula</taxon>
    </lineage>
</organism>
<dbReference type="SUPFAM" id="SSF53649">
    <property type="entry name" value="Alkaline phosphatase-like"/>
    <property type="match status" value="1"/>
</dbReference>
<gene>
    <name evidence="1" type="ORF">Pla8534_14680</name>
</gene>
<dbReference type="PANTHER" id="PTHR43737">
    <property type="entry name" value="BLL7424 PROTEIN"/>
    <property type="match status" value="1"/>
</dbReference>
<reference evidence="1 2" key="1">
    <citation type="submission" date="2019-02" db="EMBL/GenBank/DDBJ databases">
        <title>Deep-cultivation of Planctomycetes and their phenomic and genomic characterization uncovers novel biology.</title>
        <authorList>
            <person name="Wiegand S."/>
            <person name="Jogler M."/>
            <person name="Boedeker C."/>
            <person name="Pinto D."/>
            <person name="Vollmers J."/>
            <person name="Rivas-Marin E."/>
            <person name="Kohn T."/>
            <person name="Peeters S.H."/>
            <person name="Heuer A."/>
            <person name="Rast P."/>
            <person name="Oberbeckmann S."/>
            <person name="Bunk B."/>
            <person name="Jeske O."/>
            <person name="Meyerdierks A."/>
            <person name="Storesund J.E."/>
            <person name="Kallscheuer N."/>
            <person name="Luecker S."/>
            <person name="Lage O.M."/>
            <person name="Pohl T."/>
            <person name="Merkel B.J."/>
            <person name="Hornburger P."/>
            <person name="Mueller R.-W."/>
            <person name="Bruemmer F."/>
            <person name="Labrenz M."/>
            <person name="Spormann A.M."/>
            <person name="Op den Camp H."/>
            <person name="Overmann J."/>
            <person name="Amann R."/>
            <person name="Jetten M.S.M."/>
            <person name="Mascher T."/>
            <person name="Medema M.H."/>
            <person name="Devos D.P."/>
            <person name="Kaster A.-K."/>
            <person name="Ovreas L."/>
            <person name="Rohde M."/>
            <person name="Galperin M.Y."/>
            <person name="Jogler C."/>
        </authorList>
    </citation>
    <scope>NUCLEOTIDE SEQUENCE [LARGE SCALE GENOMIC DNA]</scope>
    <source>
        <strain evidence="1 2">Pla85_3_4</strain>
    </source>
</reference>
<dbReference type="Pfam" id="PF07394">
    <property type="entry name" value="DUF1501"/>
    <property type="match status" value="1"/>
</dbReference>
<dbReference type="RefSeq" id="WP_145050797.1">
    <property type="nucleotide sequence ID" value="NZ_CP036433.1"/>
</dbReference>
<name>A0A518DPB5_9BACT</name>
<proteinExistence type="predicted"/>
<dbReference type="InterPro" id="IPR010869">
    <property type="entry name" value="DUF1501"/>
</dbReference>
<evidence type="ECO:0008006" key="3">
    <source>
        <dbReference type="Google" id="ProtNLM"/>
    </source>
</evidence>
<keyword evidence="2" id="KW-1185">Reference proteome</keyword>
<evidence type="ECO:0000313" key="1">
    <source>
        <dbReference type="EMBL" id="QDU93687.1"/>
    </source>
</evidence>
<dbReference type="InterPro" id="IPR006311">
    <property type="entry name" value="TAT_signal"/>
</dbReference>
<protein>
    <recommendedName>
        <fullName evidence="3">DUF1501 domain-containing protein</fullName>
    </recommendedName>
</protein>
<dbReference type="Proteomes" id="UP000317648">
    <property type="component" value="Chromosome"/>
</dbReference>
<dbReference type="PROSITE" id="PS51318">
    <property type="entry name" value="TAT"/>
    <property type="match status" value="1"/>
</dbReference>
<evidence type="ECO:0000313" key="2">
    <source>
        <dbReference type="Proteomes" id="UP000317648"/>
    </source>
</evidence>
<dbReference type="KEGG" id="lcre:Pla8534_14680"/>
<dbReference type="AlphaFoldDB" id="A0A518DPB5"/>
<dbReference type="InterPro" id="IPR017850">
    <property type="entry name" value="Alkaline_phosphatase_core_sf"/>
</dbReference>